<dbReference type="EMBL" id="KQ483887">
    <property type="protein sequence ID" value="KYP39716.1"/>
    <property type="molecule type" value="Genomic_DNA"/>
</dbReference>
<dbReference type="GO" id="GO:0006508">
    <property type="term" value="P:proteolysis"/>
    <property type="evidence" value="ECO:0007669"/>
    <property type="project" value="UniProtKB-KW"/>
</dbReference>
<dbReference type="Pfam" id="PF22936">
    <property type="entry name" value="Pol_BBD"/>
    <property type="match status" value="1"/>
</dbReference>
<evidence type="ECO:0000259" key="7">
    <source>
        <dbReference type="PROSITE" id="PS50158"/>
    </source>
</evidence>
<dbReference type="InterPro" id="IPR039537">
    <property type="entry name" value="Retrotran_Ty1/copia-like"/>
</dbReference>
<dbReference type="PROSITE" id="PS50158">
    <property type="entry name" value="ZF_CCHC"/>
    <property type="match status" value="1"/>
</dbReference>
<accession>A0A151RB35</accession>
<protein>
    <submittedName>
        <fullName evidence="9">Retrovirus-related Pol polyprotein from transposon TNT 1-94</fullName>
    </submittedName>
</protein>
<dbReference type="GO" id="GO:0003676">
    <property type="term" value="F:nucleic acid binding"/>
    <property type="evidence" value="ECO:0007669"/>
    <property type="project" value="InterPro"/>
</dbReference>
<dbReference type="InterPro" id="IPR036397">
    <property type="entry name" value="RNaseH_sf"/>
</dbReference>
<dbReference type="InterPro" id="IPR012337">
    <property type="entry name" value="RNaseH-like_sf"/>
</dbReference>
<keyword evidence="3" id="KW-0064">Aspartyl protease</keyword>
<evidence type="ECO:0000256" key="2">
    <source>
        <dbReference type="ARBA" id="ARBA00022723"/>
    </source>
</evidence>
<dbReference type="Pfam" id="PF00098">
    <property type="entry name" value="zf-CCHC"/>
    <property type="match status" value="1"/>
</dbReference>
<dbReference type="Pfam" id="PF25597">
    <property type="entry name" value="SH3_retrovirus"/>
    <property type="match status" value="1"/>
</dbReference>
<dbReference type="Pfam" id="PF14223">
    <property type="entry name" value="Retrotran_gag_2"/>
    <property type="match status" value="1"/>
</dbReference>
<dbReference type="PANTHER" id="PTHR42648">
    <property type="entry name" value="TRANSPOSASE, PUTATIVE-RELATED"/>
    <property type="match status" value="1"/>
</dbReference>
<feature type="domain" description="Integrase catalytic" evidence="8">
    <location>
        <begin position="458"/>
        <end position="635"/>
    </location>
</feature>
<dbReference type="PROSITE" id="PS50994">
    <property type="entry name" value="INTEGRASE"/>
    <property type="match status" value="1"/>
</dbReference>
<evidence type="ECO:0000259" key="8">
    <source>
        <dbReference type="PROSITE" id="PS50994"/>
    </source>
</evidence>
<dbReference type="Pfam" id="PF00665">
    <property type="entry name" value="rve"/>
    <property type="match status" value="1"/>
</dbReference>
<keyword evidence="1" id="KW-0645">Protease</keyword>
<keyword evidence="10" id="KW-1185">Reference proteome</keyword>
<evidence type="ECO:0000256" key="1">
    <source>
        <dbReference type="ARBA" id="ARBA00022670"/>
    </source>
</evidence>
<name>A0A151RB35_CAJCA</name>
<dbReference type="SUPFAM" id="SSF56672">
    <property type="entry name" value="DNA/RNA polymerases"/>
    <property type="match status" value="1"/>
</dbReference>
<dbReference type="Gramene" id="C.cajan_38393.t">
    <property type="protein sequence ID" value="C.cajan_38393.t.cds1"/>
    <property type="gene ID" value="C.cajan_38393"/>
</dbReference>
<dbReference type="CDD" id="cd09272">
    <property type="entry name" value="RNase_HI_RT_Ty1"/>
    <property type="match status" value="1"/>
</dbReference>
<dbReference type="PANTHER" id="PTHR42648:SF28">
    <property type="entry name" value="TRANSPOSON-ENCODED PROTEIN WITH RIBONUCLEASE H-LIKE AND RETROVIRUS ZINC FINGER-LIKE DOMAINS"/>
    <property type="match status" value="1"/>
</dbReference>
<dbReference type="InterPro" id="IPR013103">
    <property type="entry name" value="RVT_2"/>
</dbReference>
<dbReference type="InterPro" id="IPR054722">
    <property type="entry name" value="PolX-like_BBD"/>
</dbReference>
<keyword evidence="5" id="KW-0863">Zinc-finger</keyword>
<dbReference type="GO" id="GO:0008270">
    <property type="term" value="F:zinc ion binding"/>
    <property type="evidence" value="ECO:0007669"/>
    <property type="project" value="UniProtKB-KW"/>
</dbReference>
<sequence length="1331" mass="151938">MLNGTNFKAWKEAVEIILGCMDLDLALRAEKPTPNPENPDEDKVEKWERSNRMCLMIMKRSVPEVFRGSISESKNAKGFLDAVEQYFTSNEKADASSLLAKLISMRYKGKGNIREYIMEMSNLASKLKALKLELSDDLLVHLVLISLPTHFGQFKVSYNTQKDKWTLNELISHCVQEEERQQREKTESAHLASSSQNRKRKNNKDVVERTSQQKKVKKDENTPTCFFCKKPGHMKKECPKYASWRVKKGNFLSFVCSEVNLAFVPRDTWWVDSGATTHISVSMQGCLWSRPPSDNERFIYVGDGNKVTVEAIGTFRLQLKTGFHLDLFETFVVPSFRRNLISISSLDKFGFSCSFGNNKFSLYQNSNVVGSGSLIDNLYLLDVVSSNKENFHIDSRGTKRKINENSATLWHKRLGHISKQRIQRLVSDEILEPFNLSDFEVCVECIKGKQTNSRKLGAERAKDVLELIHTDICGPFPTASWNGQQYFITFIDDYSRYGYLFLIHEKSQSLDVFKSFKAEVELQLGKKIKAVKSDRGGEYYGRYDGSGEQRPGPFALFLRECGIVPQYTMPGKPSMNGVAERRNRTLKDMVRSMISHSSLPESLWGEALKTAVYILNRVPSKAVNKTPYELWMGKRPSLKHLHIWGCPAEARPYRPHESKLESRTVSCYFVGYPERSRGYKFYNPTTRSFFETGNARFLEDVEFGKEENIRNVVFEEEPVIDSDQVLVPITIPVPTPVIGDNHGVIPDIVPTQDNIEVLPQIPIEQAQQSQEVPLRRSTRERKSAIPDDYIVFLQEHEDGIGLTEDDPINFCQAMQSSSSQKWIDAMKDEMKSMQDNDVWDLVELPEGVKPIGCKWIFKTKRDSKGNIERYKARLVAKGFTQKEGIDYKETFSPVSSKDSFRIIMALVAHYDLELHQMDVKTAFLNGDIEETIYMMQPENFVSGDSKSMVCKLKKSIYGLKQASRQWYHKFHQVITSYGFEANIVDDCVYHKFSGSKYIFLVLYVDDILLASSDIGLLHETKRFLTKNFEMKDLGEASFVLGIKILRDRSHGIIRLSQENYIDKVLDRFGMKDSKPGDTPIAKGDKFSLKQCPNNDLERNEMQKIPYASAVGSLMYAQVCTRPDIAFIVGVLGRYLSNPGMQHWKAVKRVMRYLKRTKGYMLTYQKSDSLEIIGYSDSDFAGCQDSKRSTSGYIFMLAGGAISWKSVKQTIIASSTMAAEFIACFEASNHGIWLRNFITNLRVVNGIERPLKIYCDNNSAVLYSNNNRSTTKSKFIDIKFLVVKERVQNKQISIEHIGTNFMLADPLTKGLVPKVFHEHTAHMGVIPYSTLV</sequence>
<dbReference type="Gene3D" id="3.30.420.10">
    <property type="entry name" value="Ribonuclease H-like superfamily/Ribonuclease H"/>
    <property type="match status" value="1"/>
</dbReference>
<evidence type="ECO:0000256" key="5">
    <source>
        <dbReference type="PROSITE-ProRule" id="PRU00047"/>
    </source>
</evidence>
<reference evidence="9" key="1">
    <citation type="journal article" date="2012" name="Nat. Biotechnol.">
        <title>Draft genome sequence of pigeonpea (Cajanus cajan), an orphan legume crop of resource-poor farmers.</title>
        <authorList>
            <person name="Varshney R.K."/>
            <person name="Chen W."/>
            <person name="Li Y."/>
            <person name="Bharti A.K."/>
            <person name="Saxena R.K."/>
            <person name="Schlueter J.A."/>
            <person name="Donoghue M.T."/>
            <person name="Azam S."/>
            <person name="Fan G."/>
            <person name="Whaley A.M."/>
            <person name="Farmer A.D."/>
            <person name="Sheridan J."/>
            <person name="Iwata A."/>
            <person name="Tuteja R."/>
            <person name="Penmetsa R.V."/>
            <person name="Wu W."/>
            <person name="Upadhyaya H.D."/>
            <person name="Yang S.P."/>
            <person name="Shah T."/>
            <person name="Saxena K.B."/>
            <person name="Michael T."/>
            <person name="McCombie W.R."/>
            <person name="Yang B."/>
            <person name="Zhang G."/>
            <person name="Yang H."/>
            <person name="Wang J."/>
            <person name="Spillane C."/>
            <person name="Cook D.R."/>
            <person name="May G.D."/>
            <person name="Xu X."/>
            <person name="Jackson S.A."/>
        </authorList>
    </citation>
    <scope>NUCLEOTIDE SEQUENCE [LARGE SCALE GENOMIC DNA]</scope>
</reference>
<evidence type="ECO:0000256" key="4">
    <source>
        <dbReference type="ARBA" id="ARBA00022801"/>
    </source>
</evidence>
<feature type="region of interest" description="Disordered" evidence="6">
    <location>
        <begin position="178"/>
        <end position="216"/>
    </location>
</feature>
<dbReference type="InterPro" id="IPR025724">
    <property type="entry name" value="GAG-pre-integrase_dom"/>
</dbReference>
<dbReference type="InterPro" id="IPR057670">
    <property type="entry name" value="SH3_retrovirus"/>
</dbReference>
<dbReference type="InterPro" id="IPR036875">
    <property type="entry name" value="Znf_CCHC_sf"/>
</dbReference>
<keyword evidence="4" id="KW-0378">Hydrolase</keyword>
<dbReference type="Gene3D" id="4.10.60.10">
    <property type="entry name" value="Zinc finger, CCHC-type"/>
    <property type="match status" value="1"/>
</dbReference>
<dbReference type="GO" id="GO:0004190">
    <property type="term" value="F:aspartic-type endopeptidase activity"/>
    <property type="evidence" value="ECO:0007669"/>
    <property type="project" value="UniProtKB-KW"/>
</dbReference>
<dbReference type="Proteomes" id="UP000075243">
    <property type="component" value="Unassembled WGS sequence"/>
</dbReference>
<evidence type="ECO:0000256" key="6">
    <source>
        <dbReference type="SAM" id="MobiDB-lite"/>
    </source>
</evidence>
<dbReference type="InterPro" id="IPR001584">
    <property type="entry name" value="Integrase_cat-core"/>
</dbReference>
<dbReference type="Pfam" id="PF07727">
    <property type="entry name" value="RVT_2"/>
    <property type="match status" value="1"/>
</dbReference>
<dbReference type="InterPro" id="IPR001878">
    <property type="entry name" value="Znf_CCHC"/>
</dbReference>
<dbReference type="SMART" id="SM00343">
    <property type="entry name" value="ZnF_C2HC"/>
    <property type="match status" value="1"/>
</dbReference>
<feature type="compositionally biased region" description="Basic and acidic residues" evidence="6">
    <location>
        <begin position="178"/>
        <end position="188"/>
    </location>
</feature>
<dbReference type="GO" id="GO:0015074">
    <property type="term" value="P:DNA integration"/>
    <property type="evidence" value="ECO:0007669"/>
    <property type="project" value="InterPro"/>
</dbReference>
<feature type="domain" description="CCHC-type" evidence="7">
    <location>
        <begin position="225"/>
        <end position="240"/>
    </location>
</feature>
<gene>
    <name evidence="9" type="ORF">KK1_038971</name>
</gene>
<dbReference type="SUPFAM" id="SSF53098">
    <property type="entry name" value="Ribonuclease H-like"/>
    <property type="match status" value="1"/>
</dbReference>
<dbReference type="Pfam" id="PF13976">
    <property type="entry name" value="gag_pre-integrs"/>
    <property type="match status" value="1"/>
</dbReference>
<dbReference type="SUPFAM" id="SSF57756">
    <property type="entry name" value="Retrovirus zinc finger-like domains"/>
    <property type="match status" value="1"/>
</dbReference>
<evidence type="ECO:0000313" key="9">
    <source>
        <dbReference type="EMBL" id="KYP39716.1"/>
    </source>
</evidence>
<dbReference type="InterPro" id="IPR043502">
    <property type="entry name" value="DNA/RNA_pol_sf"/>
</dbReference>
<keyword evidence="2" id="KW-0479">Metal-binding</keyword>
<keyword evidence="5" id="KW-0862">Zinc</keyword>
<evidence type="ECO:0000256" key="3">
    <source>
        <dbReference type="ARBA" id="ARBA00022750"/>
    </source>
</evidence>
<organism evidence="9 10">
    <name type="scientific">Cajanus cajan</name>
    <name type="common">Pigeon pea</name>
    <name type="synonym">Cajanus indicus</name>
    <dbReference type="NCBI Taxonomy" id="3821"/>
    <lineage>
        <taxon>Eukaryota</taxon>
        <taxon>Viridiplantae</taxon>
        <taxon>Streptophyta</taxon>
        <taxon>Embryophyta</taxon>
        <taxon>Tracheophyta</taxon>
        <taxon>Spermatophyta</taxon>
        <taxon>Magnoliopsida</taxon>
        <taxon>eudicotyledons</taxon>
        <taxon>Gunneridae</taxon>
        <taxon>Pentapetalae</taxon>
        <taxon>rosids</taxon>
        <taxon>fabids</taxon>
        <taxon>Fabales</taxon>
        <taxon>Fabaceae</taxon>
        <taxon>Papilionoideae</taxon>
        <taxon>50 kb inversion clade</taxon>
        <taxon>NPAAA clade</taxon>
        <taxon>indigoferoid/millettioid clade</taxon>
        <taxon>Phaseoleae</taxon>
        <taxon>Cajanus</taxon>
    </lineage>
</organism>
<evidence type="ECO:0000313" key="10">
    <source>
        <dbReference type="Proteomes" id="UP000075243"/>
    </source>
</evidence>
<proteinExistence type="predicted"/>